<organism evidence="12 13">
    <name type="scientific">Sphingomonas rosea</name>
    <dbReference type="NCBI Taxonomy" id="335605"/>
    <lineage>
        <taxon>Bacteria</taxon>
        <taxon>Pseudomonadati</taxon>
        <taxon>Pseudomonadota</taxon>
        <taxon>Alphaproteobacteria</taxon>
        <taxon>Sphingomonadales</taxon>
        <taxon>Sphingomonadaceae</taxon>
        <taxon>Sphingomonas</taxon>
    </lineage>
</organism>
<evidence type="ECO:0000256" key="9">
    <source>
        <dbReference type="PROSITE-ProRule" id="PRU01198"/>
    </source>
</evidence>
<dbReference type="Gene3D" id="3.40.50.720">
    <property type="entry name" value="NAD(P)-binding Rossmann-like Domain"/>
    <property type="match status" value="1"/>
</dbReference>
<dbReference type="EMBL" id="BAABBR010000001">
    <property type="protein sequence ID" value="GAA4039426.1"/>
    <property type="molecule type" value="Genomic_DNA"/>
</dbReference>
<keyword evidence="9" id="KW-0479">Metal-binding</keyword>
<evidence type="ECO:0000256" key="7">
    <source>
        <dbReference type="ARBA" id="ARBA00049021"/>
    </source>
</evidence>
<evidence type="ECO:0000256" key="1">
    <source>
        <dbReference type="ARBA" id="ARBA00004864"/>
    </source>
</evidence>
<dbReference type="Gene3D" id="6.10.240.10">
    <property type="match status" value="1"/>
</dbReference>
<accession>A0ABP7UB89</accession>
<dbReference type="SUPFAM" id="SSF51735">
    <property type="entry name" value="NAD(P)-binding Rossmann-fold domains"/>
    <property type="match status" value="1"/>
</dbReference>
<feature type="domain" description="KARI N-terminal Rossmann" evidence="10">
    <location>
        <begin position="1"/>
        <end position="180"/>
    </location>
</feature>
<protein>
    <recommendedName>
        <fullName evidence="8">Ketol-acid reductoisomerase</fullName>
        <ecNumber evidence="8">1.1.1.86</ecNumber>
    </recommendedName>
</protein>
<dbReference type="PROSITE" id="PS51850">
    <property type="entry name" value="KARI_N"/>
    <property type="match status" value="1"/>
</dbReference>
<feature type="binding site" evidence="9">
    <location>
        <position position="250"/>
    </location>
    <ligand>
        <name>substrate</name>
    </ligand>
</feature>
<keyword evidence="6 9" id="KW-0100">Branched-chain amino acid biosynthesis</keyword>
<comment type="pathway">
    <text evidence="2">Amino-acid biosynthesis; L-isoleucine biosynthesis; L-isoleucine from 2-oxobutanoate: step 2/4.</text>
</comment>
<dbReference type="NCBIfam" id="NF004017">
    <property type="entry name" value="PRK05479.1"/>
    <property type="match status" value="1"/>
</dbReference>
<feature type="binding site" evidence="9">
    <location>
        <position position="189"/>
    </location>
    <ligand>
        <name>Mg(2+)</name>
        <dbReference type="ChEBI" id="CHEBI:18420"/>
        <label>2</label>
    </ligand>
</feature>
<keyword evidence="5 9" id="KW-0560">Oxidoreductase</keyword>
<dbReference type="RefSeq" id="WP_344696974.1">
    <property type="nucleotide sequence ID" value="NZ_BAABBR010000001.1"/>
</dbReference>
<evidence type="ECO:0000256" key="8">
    <source>
        <dbReference type="NCBIfam" id="TIGR00465"/>
    </source>
</evidence>
<feature type="binding site" evidence="9">
    <location>
        <position position="189"/>
    </location>
    <ligand>
        <name>Mg(2+)</name>
        <dbReference type="ChEBI" id="CHEBI:18420"/>
        <label>1</label>
    </ligand>
</feature>
<feature type="binding site" evidence="9">
    <location>
        <position position="193"/>
    </location>
    <ligand>
        <name>Mg(2+)</name>
        <dbReference type="ChEBI" id="CHEBI:18420"/>
        <label>1</label>
    </ligand>
</feature>
<evidence type="ECO:0000259" key="11">
    <source>
        <dbReference type="PROSITE" id="PS51851"/>
    </source>
</evidence>
<evidence type="ECO:0000256" key="4">
    <source>
        <dbReference type="ARBA" id="ARBA00022605"/>
    </source>
</evidence>
<dbReference type="InterPro" id="IPR013023">
    <property type="entry name" value="KARI"/>
</dbReference>
<dbReference type="PROSITE" id="PS51851">
    <property type="entry name" value="KARI_C"/>
    <property type="match status" value="1"/>
</dbReference>
<gene>
    <name evidence="12" type="primary">ilvC</name>
    <name evidence="12" type="ORF">GCM10022281_20390</name>
</gene>
<feature type="domain" description="KARI C-terminal knotted" evidence="11">
    <location>
        <begin position="181"/>
        <end position="325"/>
    </location>
</feature>
<dbReference type="EC" id="1.1.1.86" evidence="8"/>
<sequence length="325" mass="33533">MLTDAELDPTPITAKTVAIIGFGNQGRAQALNLHDSGIAVTVGLRPGSARAEDASAHGLRVASPADAAEGADLVFLLAPDEHLPGIYRAIEGSLRPGAALGFAHGLTIHYGLIEPRADLDVIMVAPKGPGAALRRLYTEGKGMVALAAVAQDATGAAWPLALAYAAALGSGRAGAGVLRSTFEQETVSDLFNESAVVWGAVPAILEAGFETLVAAGIDPRLAYLECVTELKLLADLVAERGIAGMREAISNTAEFGAASGGHRVVDEAVKARMAAMLGELRSDAFARALQQEAASDYPALREARRGARASALEAARLSLKGEPDR</sequence>
<reference evidence="13" key="1">
    <citation type="journal article" date="2019" name="Int. J. Syst. Evol. Microbiol.">
        <title>The Global Catalogue of Microorganisms (GCM) 10K type strain sequencing project: providing services to taxonomists for standard genome sequencing and annotation.</title>
        <authorList>
            <consortium name="The Broad Institute Genomics Platform"/>
            <consortium name="The Broad Institute Genome Sequencing Center for Infectious Disease"/>
            <person name="Wu L."/>
            <person name="Ma J."/>
        </authorList>
    </citation>
    <scope>NUCLEOTIDE SEQUENCE [LARGE SCALE GENOMIC DNA]</scope>
    <source>
        <strain evidence="13">JCM 17564</strain>
    </source>
</reference>
<dbReference type="InterPro" id="IPR036291">
    <property type="entry name" value="NAD(P)-bd_dom_sf"/>
</dbReference>
<keyword evidence="9" id="KW-0460">Magnesium</keyword>
<proteinExistence type="inferred from homology"/>
<dbReference type="InterPro" id="IPR013116">
    <property type="entry name" value="KARI_N"/>
</dbReference>
<dbReference type="PANTHER" id="PTHR21371">
    <property type="entry name" value="KETOL-ACID REDUCTOISOMERASE, MITOCHONDRIAL"/>
    <property type="match status" value="1"/>
</dbReference>
<evidence type="ECO:0000256" key="5">
    <source>
        <dbReference type="ARBA" id="ARBA00023002"/>
    </source>
</evidence>
<comment type="catalytic activity">
    <reaction evidence="7">
        <text>(2R)-2,3-dihydroxy-3-methylbutanoate + NADP(+) = (2S)-2-acetolactate + NADPH + H(+)</text>
        <dbReference type="Rhea" id="RHEA:22068"/>
        <dbReference type="ChEBI" id="CHEBI:15378"/>
        <dbReference type="ChEBI" id="CHEBI:49072"/>
        <dbReference type="ChEBI" id="CHEBI:57783"/>
        <dbReference type="ChEBI" id="CHEBI:58349"/>
        <dbReference type="ChEBI" id="CHEBI:58476"/>
        <dbReference type="EC" id="1.1.1.86"/>
    </reaction>
</comment>
<dbReference type="NCBIfam" id="TIGR00465">
    <property type="entry name" value="ilvC"/>
    <property type="match status" value="1"/>
</dbReference>
<dbReference type="Pfam" id="PF07991">
    <property type="entry name" value="KARI_N"/>
    <property type="match status" value="1"/>
</dbReference>
<evidence type="ECO:0000259" key="10">
    <source>
        <dbReference type="PROSITE" id="PS51850"/>
    </source>
</evidence>
<comment type="caution">
    <text evidence="12">The sequence shown here is derived from an EMBL/GenBank/DDBJ whole genome shotgun (WGS) entry which is preliminary data.</text>
</comment>
<evidence type="ECO:0000313" key="12">
    <source>
        <dbReference type="EMBL" id="GAA4039426.1"/>
    </source>
</evidence>
<dbReference type="InterPro" id="IPR008927">
    <property type="entry name" value="6-PGluconate_DH-like_C_sf"/>
</dbReference>
<dbReference type="InterPro" id="IPR000506">
    <property type="entry name" value="KARI_C"/>
</dbReference>
<comment type="pathway">
    <text evidence="1">Amino-acid biosynthesis; L-valine biosynthesis; L-valine from pyruvate: step 2/4.</text>
</comment>
<name>A0ABP7UB89_9SPHN</name>
<evidence type="ECO:0000256" key="2">
    <source>
        <dbReference type="ARBA" id="ARBA00004885"/>
    </source>
</evidence>
<dbReference type="Proteomes" id="UP001424459">
    <property type="component" value="Unassembled WGS sequence"/>
</dbReference>
<dbReference type="PANTHER" id="PTHR21371:SF1">
    <property type="entry name" value="KETOL-ACID REDUCTOISOMERASE, MITOCHONDRIAL"/>
    <property type="match status" value="1"/>
</dbReference>
<keyword evidence="13" id="KW-1185">Reference proteome</keyword>
<dbReference type="Pfam" id="PF01450">
    <property type="entry name" value="KARI_C"/>
    <property type="match status" value="1"/>
</dbReference>
<feature type="binding site" evidence="9">
    <location>
        <position position="229"/>
    </location>
    <ligand>
        <name>Mg(2+)</name>
        <dbReference type="ChEBI" id="CHEBI:18420"/>
        <label>2</label>
    </ligand>
</feature>
<keyword evidence="4 9" id="KW-0028">Amino-acid biosynthesis</keyword>
<evidence type="ECO:0000313" key="13">
    <source>
        <dbReference type="Proteomes" id="UP001424459"/>
    </source>
</evidence>
<comment type="similarity">
    <text evidence="3 9">Belongs to the ketol-acid reductoisomerase family.</text>
</comment>
<evidence type="ECO:0000256" key="3">
    <source>
        <dbReference type="ARBA" id="ARBA00010318"/>
    </source>
</evidence>
<evidence type="ECO:0000256" key="6">
    <source>
        <dbReference type="ARBA" id="ARBA00023304"/>
    </source>
</evidence>
<feature type="binding site" evidence="9">
    <location>
        <position position="225"/>
    </location>
    <ligand>
        <name>Mg(2+)</name>
        <dbReference type="ChEBI" id="CHEBI:18420"/>
        <label>2</label>
    </ligand>
</feature>
<dbReference type="SUPFAM" id="SSF48179">
    <property type="entry name" value="6-phosphogluconate dehydrogenase C-terminal domain-like"/>
    <property type="match status" value="1"/>
</dbReference>